<proteinExistence type="predicted"/>
<protein>
    <submittedName>
        <fullName evidence="1">Uncharacterized protein</fullName>
    </submittedName>
</protein>
<keyword evidence="5" id="KW-1185">Reference proteome</keyword>
<evidence type="ECO:0000313" key="4">
    <source>
        <dbReference type="Proteomes" id="UP000429607"/>
    </source>
</evidence>
<evidence type="ECO:0000313" key="1">
    <source>
        <dbReference type="EMBL" id="KAE9011904.1"/>
    </source>
</evidence>
<dbReference type="Proteomes" id="UP000435112">
    <property type="component" value="Unassembled WGS sequence"/>
</dbReference>
<evidence type="ECO:0000313" key="2">
    <source>
        <dbReference type="EMBL" id="KAE9017072.1"/>
    </source>
</evidence>
<reference evidence="4 6" key="1">
    <citation type="submission" date="2018-09" db="EMBL/GenBank/DDBJ databases">
        <title>Genomic investigation of the strawberry pathogen Phytophthora fragariae indicates pathogenicity is determined by transcriptional variation in three key races.</title>
        <authorList>
            <person name="Adams T.M."/>
            <person name="Armitage A.D."/>
            <person name="Sobczyk M.K."/>
            <person name="Bates H.J."/>
            <person name="Dunwell J.M."/>
            <person name="Nellist C.F."/>
            <person name="Harrison R.J."/>
        </authorList>
    </citation>
    <scope>NUCLEOTIDE SEQUENCE [LARGE SCALE GENOMIC DNA]</scope>
    <source>
        <strain evidence="2 4">SCRP249</strain>
        <strain evidence="1 6">SCRP324</strain>
        <strain evidence="3 5">SCRP333</strain>
    </source>
</reference>
<dbReference type="OrthoDB" id="10387614at2759"/>
<evidence type="ECO:0000313" key="3">
    <source>
        <dbReference type="EMBL" id="KAE9330453.1"/>
    </source>
</evidence>
<dbReference type="EMBL" id="QXFV01001042">
    <property type="protein sequence ID" value="KAE9017072.1"/>
    <property type="molecule type" value="Genomic_DNA"/>
</dbReference>
<accession>A0A6A3L799</accession>
<dbReference type="AlphaFoldDB" id="A0A6A3L799"/>
<dbReference type="EMBL" id="QXFU01001060">
    <property type="protein sequence ID" value="KAE9011904.1"/>
    <property type="molecule type" value="Genomic_DNA"/>
</dbReference>
<gene>
    <name evidence="2" type="ORF">PR001_g14500</name>
    <name evidence="1" type="ORF">PR002_g14950</name>
    <name evidence="3" type="ORF">PR003_g15306</name>
</gene>
<evidence type="ECO:0000313" key="5">
    <source>
        <dbReference type="Proteomes" id="UP000434957"/>
    </source>
</evidence>
<dbReference type="Proteomes" id="UP000429607">
    <property type="component" value="Unassembled WGS sequence"/>
</dbReference>
<dbReference type="EMBL" id="QXFT01001054">
    <property type="protein sequence ID" value="KAE9330453.1"/>
    <property type="molecule type" value="Genomic_DNA"/>
</dbReference>
<evidence type="ECO:0000313" key="6">
    <source>
        <dbReference type="Proteomes" id="UP000435112"/>
    </source>
</evidence>
<organism evidence="1 6">
    <name type="scientific">Phytophthora rubi</name>
    <dbReference type="NCBI Taxonomy" id="129364"/>
    <lineage>
        <taxon>Eukaryota</taxon>
        <taxon>Sar</taxon>
        <taxon>Stramenopiles</taxon>
        <taxon>Oomycota</taxon>
        <taxon>Peronosporomycetes</taxon>
        <taxon>Peronosporales</taxon>
        <taxon>Peronosporaceae</taxon>
        <taxon>Phytophthora</taxon>
    </lineage>
</organism>
<name>A0A6A3L799_9STRA</name>
<dbReference type="Proteomes" id="UP000434957">
    <property type="component" value="Unassembled WGS sequence"/>
</dbReference>
<comment type="caution">
    <text evidence="1">The sequence shown here is derived from an EMBL/GenBank/DDBJ whole genome shotgun (WGS) entry which is preliminary data.</text>
</comment>
<sequence length="238" mass="27432">MSDSTSRLCREGDDEHVDNQVTQAKKPLCFDDFEWEMKKVERAGKDINAPVIISIRDKNPLDTQFLELRDFSIANSIRGYKNKKKDVLLSLIAQRMKNNKIYGRIFRAKKMKDRNEPEAKQIQCPFRLINIIFSSHFASRFVSLCDQRSRADLDAAVSAEDTFWEDVLAAFLDSACVEEYDNLVAAHHAFDPDSINPSHTVRHSKKQLRQMWGSSHGAYRHAHIRFTTSGTNGEDFYK</sequence>